<protein>
    <submittedName>
        <fullName evidence="6">Ribosomal-protein-alanine N-acetyltransferase</fullName>
    </submittedName>
</protein>
<dbReference type="EMBL" id="BSDR01000001">
    <property type="protein sequence ID" value="GLI36190.1"/>
    <property type="molecule type" value="Genomic_DNA"/>
</dbReference>
<dbReference type="GO" id="GO:0008080">
    <property type="term" value="F:N-acetyltransferase activity"/>
    <property type="evidence" value="ECO:0007669"/>
    <property type="project" value="InterPro"/>
</dbReference>
<name>A0A9W6FWJ6_9BACT</name>
<evidence type="ECO:0000256" key="2">
    <source>
        <dbReference type="ARBA" id="ARBA00022490"/>
    </source>
</evidence>
<gene>
    <name evidence="6" type="primary">rimI</name>
    <name evidence="6" type="ORF">DAMNIGENAA_36230</name>
</gene>
<dbReference type="CDD" id="cd04301">
    <property type="entry name" value="NAT_SF"/>
    <property type="match status" value="1"/>
</dbReference>
<dbReference type="PROSITE" id="PS51186">
    <property type="entry name" value="GNAT"/>
    <property type="match status" value="1"/>
</dbReference>
<dbReference type="InterPro" id="IPR016181">
    <property type="entry name" value="Acyl_CoA_acyltransferase"/>
</dbReference>
<evidence type="ECO:0000313" key="7">
    <source>
        <dbReference type="Proteomes" id="UP001144372"/>
    </source>
</evidence>
<dbReference type="Pfam" id="PF00583">
    <property type="entry name" value="Acetyltransf_1"/>
    <property type="match status" value="1"/>
</dbReference>
<comment type="similarity">
    <text evidence="1">Belongs to the acetyltransferase family. RimI subfamily.</text>
</comment>
<dbReference type="InterPro" id="IPR000182">
    <property type="entry name" value="GNAT_dom"/>
</dbReference>
<organism evidence="6 7">
    <name type="scientific">Desulforhabdus amnigena</name>
    <dbReference type="NCBI Taxonomy" id="40218"/>
    <lineage>
        <taxon>Bacteria</taxon>
        <taxon>Pseudomonadati</taxon>
        <taxon>Thermodesulfobacteriota</taxon>
        <taxon>Syntrophobacteria</taxon>
        <taxon>Syntrophobacterales</taxon>
        <taxon>Syntrophobacteraceae</taxon>
        <taxon>Desulforhabdus</taxon>
    </lineage>
</organism>
<dbReference type="PANTHER" id="PTHR43420">
    <property type="entry name" value="ACETYLTRANSFERASE"/>
    <property type="match status" value="1"/>
</dbReference>
<evidence type="ECO:0000256" key="1">
    <source>
        <dbReference type="ARBA" id="ARBA00005395"/>
    </source>
</evidence>
<dbReference type="AlphaFoldDB" id="A0A9W6FWJ6"/>
<evidence type="ECO:0000259" key="5">
    <source>
        <dbReference type="PROSITE" id="PS51186"/>
    </source>
</evidence>
<keyword evidence="7" id="KW-1185">Reference proteome</keyword>
<dbReference type="RefSeq" id="WP_281796418.1">
    <property type="nucleotide sequence ID" value="NZ_BSDR01000001.1"/>
</dbReference>
<dbReference type="SUPFAM" id="SSF55729">
    <property type="entry name" value="Acyl-CoA N-acyltransferases (Nat)"/>
    <property type="match status" value="1"/>
</dbReference>
<keyword evidence="3" id="KW-0808">Transferase</keyword>
<evidence type="ECO:0000256" key="3">
    <source>
        <dbReference type="ARBA" id="ARBA00022679"/>
    </source>
</evidence>
<keyword evidence="2" id="KW-0963">Cytoplasm</keyword>
<dbReference type="NCBIfam" id="TIGR01575">
    <property type="entry name" value="rimI"/>
    <property type="match status" value="1"/>
</dbReference>
<reference evidence="6" key="1">
    <citation type="submission" date="2022-12" db="EMBL/GenBank/DDBJ databases">
        <title>Reference genome sequencing for broad-spectrum identification of bacterial and archaeal isolates by mass spectrometry.</title>
        <authorList>
            <person name="Sekiguchi Y."/>
            <person name="Tourlousse D.M."/>
        </authorList>
    </citation>
    <scope>NUCLEOTIDE SEQUENCE</scope>
    <source>
        <strain evidence="6">ASRB1</strain>
    </source>
</reference>
<dbReference type="PANTHER" id="PTHR43420:SF44">
    <property type="entry name" value="ACETYLTRANSFERASE YPEA"/>
    <property type="match status" value="1"/>
</dbReference>
<accession>A0A9W6FWJ6</accession>
<comment type="caution">
    <text evidence="6">The sequence shown here is derived from an EMBL/GenBank/DDBJ whole genome shotgun (WGS) entry which is preliminary data.</text>
</comment>
<keyword evidence="4" id="KW-0012">Acyltransferase</keyword>
<sequence>MQGKETNKNPGMEHPLEIRLTRLHEEELPQILAIERESHLEPWSGESFLEELGHSFSQILVAQVREPDDGRKARQAREGSVQAPRGNLSFRMAGYICFWCVADEIQILNVTVDKKWRRRGIARRLLHHVLELARESSAQSIVLELRKSNLPARMLYENLGFQVVGERPDYYGVIREPAILMEMRIGGKGPF</sequence>
<proteinExistence type="inferred from homology"/>
<dbReference type="InterPro" id="IPR006464">
    <property type="entry name" value="AcTrfase_RimI/Ard1"/>
</dbReference>
<feature type="domain" description="N-acetyltransferase" evidence="5">
    <location>
        <begin position="18"/>
        <end position="186"/>
    </location>
</feature>
<evidence type="ECO:0000256" key="4">
    <source>
        <dbReference type="ARBA" id="ARBA00023315"/>
    </source>
</evidence>
<dbReference type="Proteomes" id="UP001144372">
    <property type="component" value="Unassembled WGS sequence"/>
</dbReference>
<dbReference type="InterPro" id="IPR050680">
    <property type="entry name" value="YpeA/RimI_acetyltransf"/>
</dbReference>
<dbReference type="Gene3D" id="3.40.630.30">
    <property type="match status" value="1"/>
</dbReference>
<evidence type="ECO:0000313" key="6">
    <source>
        <dbReference type="EMBL" id="GLI36190.1"/>
    </source>
</evidence>